<feature type="region of interest" description="Disordered" evidence="3">
    <location>
        <begin position="210"/>
        <end position="231"/>
    </location>
</feature>
<dbReference type="InterPro" id="IPR036612">
    <property type="entry name" value="KH_dom_type_1_sf"/>
</dbReference>
<dbReference type="AlphaFoldDB" id="A0A7E6FKB1"/>
<dbReference type="GO" id="GO:0005634">
    <property type="term" value="C:nucleus"/>
    <property type="evidence" value="ECO:0007669"/>
    <property type="project" value="TreeGrafter"/>
</dbReference>
<dbReference type="Gene3D" id="3.30.1370.10">
    <property type="entry name" value="K Homology domain, type 1"/>
    <property type="match status" value="1"/>
</dbReference>
<organism evidence="5 6">
    <name type="scientific">Octopus sinensis</name>
    <name type="common">East Asian common octopus</name>
    <dbReference type="NCBI Taxonomy" id="2607531"/>
    <lineage>
        <taxon>Eukaryota</taxon>
        <taxon>Metazoa</taxon>
        <taxon>Spiralia</taxon>
        <taxon>Lophotrochozoa</taxon>
        <taxon>Mollusca</taxon>
        <taxon>Cephalopoda</taxon>
        <taxon>Coleoidea</taxon>
        <taxon>Octopodiformes</taxon>
        <taxon>Octopoda</taxon>
        <taxon>Incirrata</taxon>
        <taxon>Octopodidae</taxon>
        <taxon>Octopus</taxon>
    </lineage>
</organism>
<dbReference type="RefSeq" id="XP_036367337.1">
    <property type="nucleotide sequence ID" value="XM_036511444.1"/>
</dbReference>
<protein>
    <submittedName>
        <fullName evidence="6">Protein quaking-B isoform X1</fullName>
    </submittedName>
</protein>
<dbReference type="FunFam" id="3.30.1370.10:FF:000028">
    <property type="entry name" value="protein quaking isoform X2"/>
    <property type="match status" value="1"/>
</dbReference>
<evidence type="ECO:0000256" key="2">
    <source>
        <dbReference type="ARBA" id="ARBA00022884"/>
    </source>
</evidence>
<evidence type="ECO:0000256" key="1">
    <source>
        <dbReference type="ARBA" id="ARBA00022473"/>
    </source>
</evidence>
<name>A0A7E6FKB1_9MOLL</name>
<dbReference type="Proteomes" id="UP000515154">
    <property type="component" value="Linkage group LG19"/>
</dbReference>
<dbReference type="SUPFAM" id="SSF54791">
    <property type="entry name" value="Eukaryotic type KH-domain (KH-domain type I)"/>
    <property type="match status" value="1"/>
</dbReference>
<accession>A0A7E6FKB1</accession>
<dbReference type="InterPro" id="IPR045071">
    <property type="entry name" value="BBP-like"/>
</dbReference>
<dbReference type="InterPro" id="IPR004087">
    <property type="entry name" value="KH_dom"/>
</dbReference>
<dbReference type="GO" id="GO:0048024">
    <property type="term" value="P:regulation of mRNA splicing, via spliceosome"/>
    <property type="evidence" value="ECO:0007669"/>
    <property type="project" value="TreeGrafter"/>
</dbReference>
<gene>
    <name evidence="6" type="primary">LOC115222370</name>
</gene>
<dbReference type="InterPro" id="IPR032377">
    <property type="entry name" value="STAR_dimer"/>
</dbReference>
<dbReference type="PANTHER" id="PTHR11208:SF125">
    <property type="entry name" value="KH DOMAIN-CONTAINING RNA-BINDING PROTEIN QKI"/>
    <property type="match status" value="1"/>
</dbReference>
<dbReference type="PANTHER" id="PTHR11208">
    <property type="entry name" value="RNA-BINDING PROTEIN RELATED"/>
    <property type="match status" value="1"/>
</dbReference>
<evidence type="ECO:0000259" key="4">
    <source>
        <dbReference type="SMART" id="SM00322"/>
    </source>
</evidence>
<feature type="domain" description="K Homology" evidence="4">
    <location>
        <begin position="72"/>
        <end position="172"/>
    </location>
</feature>
<sequence>MGTENNKEDRNSPEYLSQLLKDKKQLQAFPNVFVHMERLLEDEIARIRSSLFHHKGNSRESLPLPASDGQAVTLSQKLYVPVKEHPDFNFVGRILGPRGMTAKELEQYTGCKIMVRGKGSMRDKVKEELNRGKPNWEHLNEELHVLITVEDTRNRAEIKLQKAVEEVKRLLVPAASRKDCQLDSKHPEGEDDLKKRQLMELAIINGTYRDTSKPSASAAQPSSTHMSADGSGLSGLNIPSAGCPLVVGNQLSSFDQVIASKFPGNLEYNLNTFLSEAPRMCAPPLTIPQLRAANPSGGQIILAPRLPSVATSTGILNGAPPPLVSPPDPNLMYNPYEYPYALAAHTAILEYPTIDQTQTGPIPKIRRTLSGVREHPYNRVALP</sequence>
<keyword evidence="5" id="KW-1185">Reference proteome</keyword>
<feature type="compositionally biased region" description="Low complexity" evidence="3">
    <location>
        <begin position="213"/>
        <end position="223"/>
    </location>
</feature>
<dbReference type="Pfam" id="PF16544">
    <property type="entry name" value="STAR_dimer"/>
    <property type="match status" value="1"/>
</dbReference>
<evidence type="ECO:0000313" key="5">
    <source>
        <dbReference type="Proteomes" id="UP000515154"/>
    </source>
</evidence>
<reference evidence="6" key="1">
    <citation type="submission" date="2025-08" db="UniProtKB">
        <authorList>
            <consortium name="RefSeq"/>
        </authorList>
    </citation>
    <scope>IDENTIFICATION</scope>
</reference>
<dbReference type="Pfam" id="PF22675">
    <property type="entry name" value="KH-I_KHDC4-BBP"/>
    <property type="match status" value="1"/>
</dbReference>
<proteinExistence type="predicted"/>
<dbReference type="GO" id="GO:0003729">
    <property type="term" value="F:mRNA binding"/>
    <property type="evidence" value="ECO:0007669"/>
    <property type="project" value="TreeGrafter"/>
</dbReference>
<evidence type="ECO:0000256" key="3">
    <source>
        <dbReference type="SAM" id="MobiDB-lite"/>
    </source>
</evidence>
<dbReference type="Gene3D" id="1.20.5.4010">
    <property type="match status" value="1"/>
</dbReference>
<keyword evidence="2" id="KW-0694">RNA-binding</keyword>
<dbReference type="SMART" id="SM00322">
    <property type="entry name" value="KH"/>
    <property type="match status" value="1"/>
</dbReference>
<keyword evidence="1" id="KW-0217">Developmental protein</keyword>
<evidence type="ECO:0000313" key="6">
    <source>
        <dbReference type="RefSeq" id="XP_036367337.1"/>
    </source>
</evidence>
<dbReference type="InterPro" id="IPR055256">
    <property type="entry name" value="KH_1_KHDC4/BBP-like"/>
</dbReference>
<dbReference type="CDD" id="cd22465">
    <property type="entry name" value="KH-I_Hqk"/>
    <property type="match status" value="1"/>
</dbReference>